<gene>
    <name evidence="3" type="ORF">L196_07564</name>
</gene>
<proteinExistence type="predicted"/>
<dbReference type="PROSITE" id="PS51084">
    <property type="entry name" value="HIT_2"/>
    <property type="match status" value="1"/>
</dbReference>
<name>A0AB33Z188_9GAMM</name>
<dbReference type="Pfam" id="PF01230">
    <property type="entry name" value="HIT"/>
    <property type="match status" value="1"/>
</dbReference>
<dbReference type="InterPro" id="IPR036265">
    <property type="entry name" value="HIT-like_sf"/>
</dbReference>
<dbReference type="InterPro" id="IPR011146">
    <property type="entry name" value="HIT-like"/>
</dbReference>
<dbReference type="PIRSF" id="PIRSF000714">
    <property type="entry name" value="HIT"/>
    <property type="match status" value="1"/>
</dbReference>
<dbReference type="SUPFAM" id="SSF54197">
    <property type="entry name" value="HIT-like"/>
    <property type="match status" value="1"/>
</dbReference>
<feature type="domain" description="HIT" evidence="2">
    <location>
        <begin position="2"/>
        <end position="104"/>
    </location>
</feature>
<evidence type="ECO:0000256" key="1">
    <source>
        <dbReference type="PROSITE-ProRule" id="PRU00464"/>
    </source>
</evidence>
<reference evidence="3 4" key="1">
    <citation type="journal article" date="2013" name="Genome Announc.">
        <title>Genome Sequence of the Pyrene- and Fluoranthene-Degrading Bacterium Cycloclasticus sp. Strain PY97M.</title>
        <authorList>
            <person name="Cui Z."/>
            <person name="Xu G."/>
            <person name="Li Q."/>
            <person name="Gao W."/>
            <person name="Zheng L."/>
        </authorList>
    </citation>
    <scope>NUCLEOTIDE SEQUENCE [LARGE SCALE GENOMIC DNA]</scope>
    <source>
        <strain evidence="3 4">PY97M</strain>
    </source>
</reference>
<organism evidence="3 4">
    <name type="scientific">Cycloclasticus pugetii</name>
    <dbReference type="NCBI Taxonomy" id="34068"/>
    <lineage>
        <taxon>Bacteria</taxon>
        <taxon>Pseudomonadati</taxon>
        <taxon>Pseudomonadota</taxon>
        <taxon>Gammaproteobacteria</taxon>
        <taxon>Thiotrichales</taxon>
        <taxon>Piscirickettsiaceae</taxon>
        <taxon>Cycloclasticus</taxon>
    </lineage>
</organism>
<accession>A0AB33Z188</accession>
<evidence type="ECO:0000259" key="2">
    <source>
        <dbReference type="PROSITE" id="PS51084"/>
    </source>
</evidence>
<dbReference type="Proteomes" id="UP000015462">
    <property type="component" value="Unassembled WGS sequence"/>
</dbReference>
<keyword evidence="4" id="KW-1185">Reference proteome</keyword>
<dbReference type="RefSeq" id="WP_016390530.1">
    <property type="nucleotide sequence ID" value="NZ_FQZJ01000001.1"/>
</dbReference>
<keyword evidence="3" id="KW-0378">Hydrolase</keyword>
<dbReference type="Gene3D" id="3.30.428.10">
    <property type="entry name" value="HIT-like"/>
    <property type="match status" value="1"/>
</dbReference>
<protein>
    <submittedName>
        <fullName evidence="3">Diadenosine tetraphosphate (Ap4A) hydrolase and other HIT family Hydrolase</fullName>
    </submittedName>
</protein>
<sequence length="145" mass="16572">MDFELHPRLAEDCYYLGDFPLCALLLSKDANYPWYILVPRQAGIVEAFQLNKQDQQTLQDESLQFSQALSAAFSADKMNIAALGNMVPQLHLHHIVRYKHDAAWPNPIWGHVSAKQYTPSALQDRIQKTHQLLGQMHFTPNLQTS</sequence>
<comment type="caution">
    <text evidence="1">Lacks conserved residue(s) required for the propagation of feature annotation.</text>
</comment>
<dbReference type="AlphaFoldDB" id="A0AB33Z188"/>
<dbReference type="GO" id="GO:0016787">
    <property type="term" value="F:hydrolase activity"/>
    <property type="evidence" value="ECO:0007669"/>
    <property type="project" value="UniProtKB-KW"/>
</dbReference>
<evidence type="ECO:0000313" key="3">
    <source>
        <dbReference type="EMBL" id="EPD13003.1"/>
    </source>
</evidence>
<evidence type="ECO:0000313" key="4">
    <source>
        <dbReference type="Proteomes" id="UP000015462"/>
    </source>
</evidence>
<dbReference type="InterPro" id="IPR026026">
    <property type="entry name" value="HIT_Hint"/>
</dbReference>
<comment type="caution">
    <text evidence="3">The sequence shown here is derived from an EMBL/GenBank/DDBJ whole genome shotgun (WGS) entry which is preliminary data.</text>
</comment>
<dbReference type="EMBL" id="ASHL01000005">
    <property type="protein sequence ID" value="EPD13003.1"/>
    <property type="molecule type" value="Genomic_DNA"/>
</dbReference>